<name>A0AAD8HGQ8_9APIA</name>
<proteinExistence type="predicted"/>
<comment type="caution">
    <text evidence="1">The sequence shown here is derived from an EMBL/GenBank/DDBJ whole genome shotgun (WGS) entry which is preliminary data.</text>
</comment>
<reference evidence="1" key="1">
    <citation type="submission" date="2023-02" db="EMBL/GenBank/DDBJ databases">
        <title>Genome of toxic invasive species Heracleum sosnowskyi carries increased number of genes despite the absence of recent whole-genome duplications.</title>
        <authorList>
            <person name="Schelkunov M."/>
            <person name="Shtratnikova V."/>
            <person name="Makarenko M."/>
            <person name="Klepikova A."/>
            <person name="Omelchenko D."/>
            <person name="Novikova G."/>
            <person name="Obukhova E."/>
            <person name="Bogdanov V."/>
            <person name="Penin A."/>
            <person name="Logacheva M."/>
        </authorList>
    </citation>
    <scope>NUCLEOTIDE SEQUENCE</scope>
    <source>
        <strain evidence="1">Hsosn_3</strain>
        <tissue evidence="1">Leaf</tissue>
    </source>
</reference>
<sequence>MQYSLARDENKGFRSIDFEIIRAKECSKTISQLHVSKCICDLRWITCNEVVSRDCPTQIGDPQRRCFGSKISLKLDFNTKETLREIWKSYGDFYEDPREQDIEFWAYQKVMHCWDLLNCPPGTILVFDGKRGEICEGHFAELDNEVQLYTKSVLHI</sequence>
<dbReference type="AlphaFoldDB" id="A0AAD8HGQ8"/>
<keyword evidence="2" id="KW-1185">Reference proteome</keyword>
<organism evidence="1 2">
    <name type="scientific">Heracleum sosnowskyi</name>
    <dbReference type="NCBI Taxonomy" id="360622"/>
    <lineage>
        <taxon>Eukaryota</taxon>
        <taxon>Viridiplantae</taxon>
        <taxon>Streptophyta</taxon>
        <taxon>Embryophyta</taxon>
        <taxon>Tracheophyta</taxon>
        <taxon>Spermatophyta</taxon>
        <taxon>Magnoliopsida</taxon>
        <taxon>eudicotyledons</taxon>
        <taxon>Gunneridae</taxon>
        <taxon>Pentapetalae</taxon>
        <taxon>asterids</taxon>
        <taxon>campanulids</taxon>
        <taxon>Apiales</taxon>
        <taxon>Apiaceae</taxon>
        <taxon>Apioideae</taxon>
        <taxon>apioid superclade</taxon>
        <taxon>Tordylieae</taxon>
        <taxon>Tordyliinae</taxon>
        <taxon>Heracleum</taxon>
    </lineage>
</organism>
<gene>
    <name evidence="1" type="ORF">POM88_042646</name>
</gene>
<dbReference type="EMBL" id="JAUIZM010000009">
    <property type="protein sequence ID" value="KAK1367085.1"/>
    <property type="molecule type" value="Genomic_DNA"/>
</dbReference>
<evidence type="ECO:0000313" key="2">
    <source>
        <dbReference type="Proteomes" id="UP001237642"/>
    </source>
</evidence>
<protein>
    <submittedName>
        <fullName evidence="1">Uncharacterized protein</fullName>
    </submittedName>
</protein>
<evidence type="ECO:0000313" key="1">
    <source>
        <dbReference type="EMBL" id="KAK1367085.1"/>
    </source>
</evidence>
<accession>A0AAD8HGQ8</accession>
<reference evidence="1" key="2">
    <citation type="submission" date="2023-05" db="EMBL/GenBank/DDBJ databases">
        <authorList>
            <person name="Schelkunov M.I."/>
        </authorList>
    </citation>
    <scope>NUCLEOTIDE SEQUENCE</scope>
    <source>
        <strain evidence="1">Hsosn_3</strain>
        <tissue evidence="1">Leaf</tissue>
    </source>
</reference>
<dbReference type="Proteomes" id="UP001237642">
    <property type="component" value="Unassembled WGS sequence"/>
</dbReference>